<evidence type="ECO:0000313" key="3">
    <source>
        <dbReference type="Proteomes" id="UP000077051"/>
    </source>
</evidence>
<sequence length="270" mass="31303">MPPVTRRSKRQEPNQDSTPKTTKSLQHTHTKFEALQRTIFANYLIKRFSNKADWKKVVWATSFRVKSTKLWACMYYGGVGGIREQDFEWDSGDFDPPNYKTEAYTKVLKSEINKIFTQHRQNKQEAILQTDPNCTDGAGYMWIHNEKKPLGGFIFGWPNKSMDLHPMTPIIQQFKQMLPDLEDLDKADKSKTIKDTWNAVSKKEITKSVDQMPHRLNTVLESQGQAIDDAYYTYCLDPSEYQEYSQSSTKYEKGGIISVFMPPPPPIRNE</sequence>
<evidence type="ECO:0000256" key="1">
    <source>
        <dbReference type="SAM" id="MobiDB-lite"/>
    </source>
</evidence>
<dbReference type="AlphaFoldDB" id="A0A168NYN8"/>
<proteinExistence type="predicted"/>
<gene>
    <name evidence="2" type="ORF">MUCCIDRAFT_107511</name>
</gene>
<name>A0A168NYN8_MUCCL</name>
<accession>A0A168NYN8</accession>
<keyword evidence="3" id="KW-1185">Reference proteome</keyword>
<feature type="compositionally biased region" description="Polar residues" evidence="1">
    <location>
        <begin position="14"/>
        <end position="27"/>
    </location>
</feature>
<dbReference type="Proteomes" id="UP000077051">
    <property type="component" value="Unassembled WGS sequence"/>
</dbReference>
<dbReference type="OrthoDB" id="2263719at2759"/>
<comment type="caution">
    <text evidence="2">The sequence shown here is derived from an EMBL/GenBank/DDBJ whole genome shotgun (WGS) entry which is preliminary data.</text>
</comment>
<dbReference type="Gene3D" id="3.30.420.10">
    <property type="entry name" value="Ribonuclease H-like superfamily/Ribonuclease H"/>
    <property type="match status" value="1"/>
</dbReference>
<dbReference type="VEuPathDB" id="FungiDB:MUCCIDRAFT_107511"/>
<dbReference type="InterPro" id="IPR036397">
    <property type="entry name" value="RNaseH_sf"/>
</dbReference>
<dbReference type="GO" id="GO:0003676">
    <property type="term" value="F:nucleic acid binding"/>
    <property type="evidence" value="ECO:0007669"/>
    <property type="project" value="InterPro"/>
</dbReference>
<reference evidence="2 3" key="1">
    <citation type="submission" date="2015-06" db="EMBL/GenBank/DDBJ databases">
        <title>Expansion of signal transduction pathways in fungi by whole-genome duplication.</title>
        <authorList>
            <consortium name="DOE Joint Genome Institute"/>
            <person name="Corrochano L.M."/>
            <person name="Kuo A."/>
            <person name="Marcet-Houben M."/>
            <person name="Polaino S."/>
            <person name="Salamov A."/>
            <person name="Villalobos J.M."/>
            <person name="Alvarez M.I."/>
            <person name="Avalos J."/>
            <person name="Benito E.P."/>
            <person name="Benoit I."/>
            <person name="Burger G."/>
            <person name="Camino L.P."/>
            <person name="Canovas D."/>
            <person name="Cerda-Olmedo E."/>
            <person name="Cheng J.-F."/>
            <person name="Dominguez A."/>
            <person name="Elias M."/>
            <person name="Eslava A.P."/>
            <person name="Glaser F."/>
            <person name="Grimwood J."/>
            <person name="Gutierrez G."/>
            <person name="Heitman J."/>
            <person name="Henrissat B."/>
            <person name="Iturriaga E.A."/>
            <person name="Lang B.F."/>
            <person name="Lavin J.L."/>
            <person name="Lee S."/>
            <person name="Li W."/>
            <person name="Lindquist E."/>
            <person name="Lopez-Garcia S."/>
            <person name="Luque E.M."/>
            <person name="Marcos A.T."/>
            <person name="Martin J."/>
            <person name="Mccluskey K."/>
            <person name="Medina H.R."/>
            <person name="Miralles-Duran A."/>
            <person name="Miyazaki A."/>
            <person name="Munoz-Torres E."/>
            <person name="Oguiza J.A."/>
            <person name="Ohm R."/>
            <person name="Olmedo M."/>
            <person name="Orejas M."/>
            <person name="Ortiz-Castellanos L."/>
            <person name="Pisabarro A.G."/>
            <person name="Rodriguez-Romero J."/>
            <person name="Ruiz-Herrera J."/>
            <person name="Ruiz-Vazquez R."/>
            <person name="Sanz C."/>
            <person name="Schackwitz W."/>
            <person name="Schmutz J."/>
            <person name="Shahriari M."/>
            <person name="Shelest E."/>
            <person name="Silva-Franco F."/>
            <person name="Soanes D."/>
            <person name="Syed K."/>
            <person name="Tagua V.G."/>
            <person name="Talbot N.J."/>
            <person name="Thon M."/>
            <person name="De Vries R.P."/>
            <person name="Wiebenga A."/>
            <person name="Yadav J.S."/>
            <person name="Braun E.L."/>
            <person name="Baker S."/>
            <person name="Garre V."/>
            <person name="Horwitz B."/>
            <person name="Torres-Martinez S."/>
            <person name="Idnurm A."/>
            <person name="Herrera-Estrella A."/>
            <person name="Gabaldon T."/>
            <person name="Grigoriev I.V."/>
        </authorList>
    </citation>
    <scope>NUCLEOTIDE SEQUENCE [LARGE SCALE GENOMIC DNA]</scope>
    <source>
        <strain evidence="2 3">CBS 277.49</strain>
    </source>
</reference>
<organism evidence="2 3">
    <name type="scientific">Mucor lusitanicus CBS 277.49</name>
    <dbReference type="NCBI Taxonomy" id="747725"/>
    <lineage>
        <taxon>Eukaryota</taxon>
        <taxon>Fungi</taxon>
        <taxon>Fungi incertae sedis</taxon>
        <taxon>Mucoromycota</taxon>
        <taxon>Mucoromycotina</taxon>
        <taxon>Mucoromycetes</taxon>
        <taxon>Mucorales</taxon>
        <taxon>Mucorineae</taxon>
        <taxon>Mucoraceae</taxon>
        <taxon>Mucor</taxon>
    </lineage>
</organism>
<protein>
    <submittedName>
        <fullName evidence="2">Uncharacterized protein</fullName>
    </submittedName>
</protein>
<evidence type="ECO:0000313" key="2">
    <source>
        <dbReference type="EMBL" id="OAD06915.1"/>
    </source>
</evidence>
<feature type="region of interest" description="Disordered" evidence="1">
    <location>
        <begin position="1"/>
        <end position="28"/>
    </location>
</feature>
<dbReference type="EMBL" id="AMYB01000002">
    <property type="protein sequence ID" value="OAD06915.1"/>
    <property type="molecule type" value="Genomic_DNA"/>
</dbReference>